<proteinExistence type="predicted"/>
<reference evidence="3 4" key="1">
    <citation type="submission" date="2024-02" db="EMBL/GenBank/DDBJ databases">
        <title>De novo assembly and annotation of 12 fungi associated with fruit tree decline syndrome in Ontario, Canada.</title>
        <authorList>
            <person name="Sulman M."/>
            <person name="Ellouze W."/>
            <person name="Ilyukhin E."/>
        </authorList>
    </citation>
    <scope>NUCLEOTIDE SEQUENCE [LARGE SCALE GENOMIC DNA]</scope>
    <source>
        <strain evidence="3 4">FDS-637</strain>
    </source>
</reference>
<organism evidence="3 4">
    <name type="scientific">Diplodia seriata</name>
    <dbReference type="NCBI Taxonomy" id="420778"/>
    <lineage>
        <taxon>Eukaryota</taxon>
        <taxon>Fungi</taxon>
        <taxon>Dikarya</taxon>
        <taxon>Ascomycota</taxon>
        <taxon>Pezizomycotina</taxon>
        <taxon>Dothideomycetes</taxon>
        <taxon>Dothideomycetes incertae sedis</taxon>
        <taxon>Botryosphaeriales</taxon>
        <taxon>Botryosphaeriaceae</taxon>
        <taxon>Diplodia</taxon>
    </lineage>
</organism>
<feature type="region of interest" description="Disordered" evidence="2">
    <location>
        <begin position="292"/>
        <end position="533"/>
    </location>
</feature>
<feature type="compositionally biased region" description="Low complexity" evidence="2">
    <location>
        <begin position="471"/>
        <end position="483"/>
    </location>
</feature>
<feature type="region of interest" description="Disordered" evidence="2">
    <location>
        <begin position="77"/>
        <end position="105"/>
    </location>
</feature>
<feature type="compositionally biased region" description="Gly residues" evidence="2">
    <location>
        <begin position="1"/>
        <end position="14"/>
    </location>
</feature>
<keyword evidence="4" id="KW-1185">Reference proteome</keyword>
<dbReference type="Proteomes" id="UP001430584">
    <property type="component" value="Unassembled WGS sequence"/>
</dbReference>
<dbReference type="RefSeq" id="XP_066635911.1">
    <property type="nucleotide sequence ID" value="XM_066773344.1"/>
</dbReference>
<comment type="caution">
    <text evidence="3">The sequence shown here is derived from an EMBL/GenBank/DDBJ whole genome shotgun (WGS) entry which is preliminary data.</text>
</comment>
<evidence type="ECO:0000256" key="1">
    <source>
        <dbReference type="SAM" id="Coils"/>
    </source>
</evidence>
<sequence>MHGGLGGLGAGGRAGANTHRPLDHQALGNATGPVNRSFHGWSFRKDREPGLEASWARARKTPLPYDASELLRIVNRNTTTSPSAPSSSRKGGKGTVSEQYNSLRSPHQRALIDGLLEAVKGEERNPNAEWSLACIEQEVAEYIRKGYGKVREVREMRVVLRRGPRRDVPAAAAPTGDGLPGEIVDLINGHGQGPHRPSQPLQQQQQQQPMGMAMGMGRGAAPGGGPPFGGAGGGGGAAGPGPGAFAAGGAPGGFAGGQGGGGFGRGAAMNHGGGGGPFGGGGGGGGGGNFGGGGGGGGLHGMGGGVPNISMVPPPPPPPPPVGPPKGGFGGHGPAGHGPHGGQKAGKISKSPRVMPESDFDDLDDDDMDSLPEPVYSKPHKPPKGKKGVSIPRPPFPPSRSHSREKGGKSPKSREPELHRVPTIINNIKIPREKKGGHSRKTHSQPKYYPSSSDDDHYTLTPRSSDDETWSTSPSSMSGSSPGRYRQSRSRERYDYRPIRTTRDHKKPAPQPRPILRDPRPPVGYPVDAEGYYENGGYDALERRGYDRHEEPWRHHGAHRALPEKDYMAYSSPRRGYHERSRERERARLPPAPEVSTYDAPWRRAAAARRMEEEELVEREQAAQAELEMHMRRERVRNLEAATDEARGRRYGRRGDWW</sequence>
<feature type="region of interest" description="Disordered" evidence="2">
    <location>
        <begin position="1"/>
        <end position="34"/>
    </location>
</feature>
<feature type="compositionally biased region" description="Acidic residues" evidence="2">
    <location>
        <begin position="358"/>
        <end position="370"/>
    </location>
</feature>
<feature type="compositionally biased region" description="Gly residues" evidence="2">
    <location>
        <begin position="292"/>
        <end position="306"/>
    </location>
</feature>
<gene>
    <name evidence="3" type="ORF">SLS55_001856</name>
</gene>
<feature type="coiled-coil region" evidence="1">
    <location>
        <begin position="608"/>
        <end position="642"/>
    </location>
</feature>
<feature type="compositionally biased region" description="Basic and acidic residues" evidence="2">
    <location>
        <begin position="402"/>
        <end position="420"/>
    </location>
</feature>
<feature type="compositionally biased region" description="Basic residues" evidence="2">
    <location>
        <begin position="378"/>
        <end position="387"/>
    </location>
</feature>
<dbReference type="EMBL" id="JAJVCZ030000002">
    <property type="protein sequence ID" value="KAL0262882.1"/>
    <property type="molecule type" value="Genomic_DNA"/>
</dbReference>
<feature type="compositionally biased region" description="Polar residues" evidence="2">
    <location>
        <begin position="96"/>
        <end position="105"/>
    </location>
</feature>
<feature type="compositionally biased region" description="Basic and acidic residues" evidence="2">
    <location>
        <begin position="489"/>
        <end position="502"/>
    </location>
</feature>
<feature type="compositionally biased region" description="Basic and acidic residues" evidence="2">
    <location>
        <begin position="576"/>
        <end position="588"/>
    </location>
</feature>
<evidence type="ECO:0000313" key="3">
    <source>
        <dbReference type="EMBL" id="KAL0262882.1"/>
    </source>
</evidence>
<evidence type="ECO:0000313" key="4">
    <source>
        <dbReference type="Proteomes" id="UP001430584"/>
    </source>
</evidence>
<accession>A0ABR3CQI1</accession>
<feature type="region of interest" description="Disordered" evidence="2">
    <location>
        <begin position="564"/>
        <end position="598"/>
    </location>
</feature>
<dbReference type="GeneID" id="92005941"/>
<keyword evidence="1" id="KW-0175">Coiled coil</keyword>
<feature type="compositionally biased region" description="Pro residues" evidence="2">
    <location>
        <begin position="312"/>
        <end position="324"/>
    </location>
</feature>
<feature type="compositionally biased region" description="Gly residues" evidence="2">
    <location>
        <begin position="214"/>
        <end position="236"/>
    </location>
</feature>
<feature type="compositionally biased region" description="Gly residues" evidence="2">
    <location>
        <begin position="325"/>
        <end position="344"/>
    </location>
</feature>
<evidence type="ECO:0000256" key="2">
    <source>
        <dbReference type="SAM" id="MobiDB-lite"/>
    </source>
</evidence>
<feature type="compositionally biased region" description="Low complexity" evidence="2">
    <location>
        <begin position="78"/>
        <end position="88"/>
    </location>
</feature>
<feature type="compositionally biased region" description="Low complexity" evidence="2">
    <location>
        <begin position="199"/>
        <end position="213"/>
    </location>
</feature>
<feature type="region of interest" description="Disordered" evidence="2">
    <location>
        <begin position="168"/>
        <end position="236"/>
    </location>
</feature>
<name>A0ABR3CQI1_9PEZI</name>
<protein>
    <submittedName>
        <fullName evidence="3">Uncharacterized protein</fullName>
    </submittedName>
</protein>